<feature type="non-terminal residue" evidence="2">
    <location>
        <position position="99"/>
    </location>
</feature>
<dbReference type="AlphaFoldDB" id="A0A8J4BII6"/>
<proteinExistence type="predicted"/>
<dbReference type="PANTHER" id="PTHR47266">
    <property type="entry name" value="ENDONUCLEASE-RELATED"/>
    <property type="match status" value="1"/>
</dbReference>
<dbReference type="GO" id="GO:0015074">
    <property type="term" value="P:DNA integration"/>
    <property type="evidence" value="ECO:0007669"/>
    <property type="project" value="InterPro"/>
</dbReference>
<dbReference type="SUPFAM" id="SSF53098">
    <property type="entry name" value="Ribonuclease H-like"/>
    <property type="match status" value="1"/>
</dbReference>
<protein>
    <recommendedName>
        <fullName evidence="1">Integrase catalytic domain-containing protein</fullName>
    </recommendedName>
</protein>
<dbReference type="GO" id="GO:0003676">
    <property type="term" value="F:nucleic acid binding"/>
    <property type="evidence" value="ECO:0007669"/>
    <property type="project" value="InterPro"/>
</dbReference>
<dbReference type="InterPro" id="IPR052160">
    <property type="entry name" value="Gypsy_RT_Integrase-like"/>
</dbReference>
<gene>
    <name evidence="2" type="ORF">Vafri_14233</name>
</gene>
<reference evidence="2" key="1">
    <citation type="journal article" date="2021" name="Proc. Natl. Acad. Sci. U.S.A.">
        <title>Three genomes in the algal genus Volvox reveal the fate of a haploid sex-determining region after a transition to homothallism.</title>
        <authorList>
            <person name="Yamamoto K."/>
            <person name="Hamaji T."/>
            <person name="Kawai-Toyooka H."/>
            <person name="Matsuzaki R."/>
            <person name="Takahashi F."/>
            <person name="Nishimura Y."/>
            <person name="Kawachi M."/>
            <person name="Noguchi H."/>
            <person name="Minakuchi Y."/>
            <person name="Umen J.G."/>
            <person name="Toyoda A."/>
            <person name="Nozaki H."/>
        </authorList>
    </citation>
    <scope>NUCLEOTIDE SEQUENCE</scope>
    <source>
        <strain evidence="2">NIES-3780</strain>
    </source>
</reference>
<name>A0A8J4BII6_9CHLO</name>
<dbReference type="PROSITE" id="PS50994">
    <property type="entry name" value="INTEGRASE"/>
    <property type="match status" value="1"/>
</dbReference>
<evidence type="ECO:0000313" key="3">
    <source>
        <dbReference type="Proteomes" id="UP000747399"/>
    </source>
</evidence>
<evidence type="ECO:0000259" key="1">
    <source>
        <dbReference type="PROSITE" id="PS50994"/>
    </source>
</evidence>
<dbReference type="InterPro" id="IPR036397">
    <property type="entry name" value="RNaseH_sf"/>
</dbReference>
<dbReference type="InterPro" id="IPR001584">
    <property type="entry name" value="Integrase_cat-core"/>
</dbReference>
<dbReference type="EMBL" id="BNCO01000034">
    <property type="protein sequence ID" value="GIL59344.1"/>
    <property type="molecule type" value="Genomic_DNA"/>
</dbReference>
<organism evidence="2 3">
    <name type="scientific">Volvox africanus</name>
    <dbReference type="NCBI Taxonomy" id="51714"/>
    <lineage>
        <taxon>Eukaryota</taxon>
        <taxon>Viridiplantae</taxon>
        <taxon>Chlorophyta</taxon>
        <taxon>core chlorophytes</taxon>
        <taxon>Chlorophyceae</taxon>
        <taxon>CS clade</taxon>
        <taxon>Chlamydomonadales</taxon>
        <taxon>Volvocaceae</taxon>
        <taxon>Volvox</taxon>
    </lineage>
</organism>
<comment type="caution">
    <text evidence="2">The sequence shown here is derived from an EMBL/GenBank/DDBJ whole genome shotgun (WGS) entry which is preliminary data.</text>
</comment>
<evidence type="ECO:0000313" key="2">
    <source>
        <dbReference type="EMBL" id="GIL59344.1"/>
    </source>
</evidence>
<sequence length="99" mass="11161">MRVHLSTAYHPQTDGQTERTNRTLGDVLRNYSGRNPTGWDTYLSAAEFALNNTVNCSTGRSPFFLNYGFHPALPVWRELDIPVPAAKQFAKSFVSRISE</sequence>
<dbReference type="Gene3D" id="3.30.420.10">
    <property type="entry name" value="Ribonuclease H-like superfamily/Ribonuclease H"/>
    <property type="match status" value="1"/>
</dbReference>
<dbReference type="InterPro" id="IPR012337">
    <property type="entry name" value="RNaseH-like_sf"/>
</dbReference>
<keyword evidence="3" id="KW-1185">Reference proteome</keyword>
<dbReference type="Proteomes" id="UP000747399">
    <property type="component" value="Unassembled WGS sequence"/>
</dbReference>
<accession>A0A8J4BII6</accession>
<feature type="domain" description="Integrase catalytic" evidence="1">
    <location>
        <begin position="1"/>
        <end position="70"/>
    </location>
</feature>